<feature type="transmembrane region" description="Helical" evidence="7">
    <location>
        <begin position="16"/>
        <end position="36"/>
    </location>
</feature>
<feature type="transmembrane region" description="Helical" evidence="7">
    <location>
        <begin position="242"/>
        <end position="262"/>
    </location>
</feature>
<accession>A0A7T8EFB8</accession>
<feature type="transmembrane region" description="Helical" evidence="7">
    <location>
        <begin position="186"/>
        <end position="205"/>
    </location>
</feature>
<reference evidence="9" key="1">
    <citation type="submission" date="2018-09" db="EMBL/GenBank/DDBJ databases">
        <title>Genome sequencing and analysis.</title>
        <authorList>
            <person name="Huang Y.-T."/>
        </authorList>
    </citation>
    <scope>NUCLEOTIDE SEQUENCE</scope>
    <source>
        <strain evidence="9">HIDE</strain>
    </source>
</reference>
<keyword evidence="4 7" id="KW-0812">Transmembrane</keyword>
<organism evidence="9">
    <name type="scientific">Shewanella algae</name>
    <dbReference type="NCBI Taxonomy" id="38313"/>
    <lineage>
        <taxon>Bacteria</taxon>
        <taxon>Pseudomonadati</taxon>
        <taxon>Pseudomonadota</taxon>
        <taxon>Gammaproteobacteria</taxon>
        <taxon>Alteromonadales</taxon>
        <taxon>Shewanellaceae</taxon>
        <taxon>Shewanella</taxon>
    </lineage>
</organism>
<feature type="domain" description="ABC transmembrane type-1" evidence="8">
    <location>
        <begin position="76"/>
        <end position="259"/>
    </location>
</feature>
<evidence type="ECO:0000313" key="9">
    <source>
        <dbReference type="EMBL" id="QQO85352.1"/>
    </source>
</evidence>
<keyword evidence="3" id="KW-1003">Cell membrane</keyword>
<keyword evidence="6 7" id="KW-0472">Membrane</keyword>
<dbReference type="PANTHER" id="PTHR30043">
    <property type="entry name" value="PHOSPHONATES TRANSPORT SYSTEM PERMEASE PROTEIN"/>
    <property type="match status" value="1"/>
</dbReference>
<dbReference type="InterPro" id="IPR035906">
    <property type="entry name" value="MetI-like_sf"/>
</dbReference>
<comment type="subcellular location">
    <subcellularLocation>
        <location evidence="1 7">Cell membrane</location>
        <topology evidence="1 7">Multi-pass membrane protein</topology>
    </subcellularLocation>
</comment>
<dbReference type="PANTHER" id="PTHR30043:SF1">
    <property type="entry name" value="ABC TRANSPORT SYSTEM PERMEASE PROTEIN P69"/>
    <property type="match status" value="1"/>
</dbReference>
<name>A0A7T8EFB8_9GAMM</name>
<evidence type="ECO:0000256" key="4">
    <source>
        <dbReference type="ARBA" id="ARBA00022692"/>
    </source>
</evidence>
<dbReference type="NCBIfam" id="TIGR01097">
    <property type="entry name" value="PhnE"/>
    <property type="match status" value="1"/>
</dbReference>
<evidence type="ECO:0000256" key="7">
    <source>
        <dbReference type="RuleBase" id="RU363032"/>
    </source>
</evidence>
<feature type="transmembrane region" description="Helical" evidence="7">
    <location>
        <begin position="211"/>
        <end position="230"/>
    </location>
</feature>
<dbReference type="InterPro" id="IPR005769">
    <property type="entry name" value="PhnE/PtxC"/>
</dbReference>
<keyword evidence="2 7" id="KW-0813">Transport</keyword>
<protein>
    <submittedName>
        <fullName evidence="9">Phosphonate ABC transporter, permease protein PhnE</fullName>
    </submittedName>
</protein>
<dbReference type="CDD" id="cd06261">
    <property type="entry name" value="TM_PBP2"/>
    <property type="match status" value="1"/>
</dbReference>
<feature type="transmembrane region" description="Helical" evidence="7">
    <location>
        <begin position="128"/>
        <end position="151"/>
    </location>
</feature>
<dbReference type="PROSITE" id="PS50928">
    <property type="entry name" value="ABC_TM1"/>
    <property type="match status" value="1"/>
</dbReference>
<dbReference type="Pfam" id="PF00528">
    <property type="entry name" value="BPD_transp_1"/>
    <property type="match status" value="1"/>
</dbReference>
<evidence type="ECO:0000256" key="6">
    <source>
        <dbReference type="ARBA" id="ARBA00023136"/>
    </source>
</evidence>
<feature type="transmembrane region" description="Helical" evidence="7">
    <location>
        <begin position="82"/>
        <end position="102"/>
    </location>
</feature>
<dbReference type="GO" id="GO:0015416">
    <property type="term" value="F:ABC-type phosphonate transporter activity"/>
    <property type="evidence" value="ECO:0007669"/>
    <property type="project" value="InterPro"/>
</dbReference>
<proteinExistence type="inferred from homology"/>
<evidence type="ECO:0000256" key="5">
    <source>
        <dbReference type="ARBA" id="ARBA00022989"/>
    </source>
</evidence>
<comment type="similarity">
    <text evidence="7">Belongs to the binding-protein-dependent transport system permease family.</text>
</comment>
<sequence length="267" mass="28778">MLKQYRFVANAPRGPMGWWVLLPIALVSLATLGWTVTGTDTEIGKLVQGLPWISDFIGRMLPPNLSYITDNLIDPALQTLQIALLGTLLSIVLAVPVSLLAARNLSPNAWLYHSSRQVLNVLRGINEIILALIFVAAVGLGPFAGVLALAVHGAGMVGKFFSEAIEEIDQGPIEAMRASGCSTPKIVLFGILPQVLPAWIGVVLYRLEANIRISTILGMVGAGGIGFELMTTMKLFEYENTAACVLVILLLVFATDIISARLRSFIR</sequence>
<dbReference type="RefSeq" id="WP_219003565.1">
    <property type="nucleotide sequence ID" value="NZ_CP032664.1"/>
</dbReference>
<dbReference type="GO" id="GO:0005886">
    <property type="term" value="C:plasma membrane"/>
    <property type="evidence" value="ECO:0007669"/>
    <property type="project" value="UniProtKB-SubCell"/>
</dbReference>
<dbReference type="SUPFAM" id="SSF161098">
    <property type="entry name" value="MetI-like"/>
    <property type="match status" value="1"/>
</dbReference>
<keyword evidence="5 7" id="KW-1133">Transmembrane helix</keyword>
<dbReference type="InterPro" id="IPR000515">
    <property type="entry name" value="MetI-like"/>
</dbReference>
<dbReference type="AlphaFoldDB" id="A0A7T8EFB8"/>
<evidence type="ECO:0000259" key="8">
    <source>
        <dbReference type="PROSITE" id="PS50928"/>
    </source>
</evidence>
<gene>
    <name evidence="9" type="primary">phnE</name>
    <name evidence="9" type="ORF">D7032_20065</name>
</gene>
<evidence type="ECO:0000256" key="1">
    <source>
        <dbReference type="ARBA" id="ARBA00004651"/>
    </source>
</evidence>
<evidence type="ECO:0000256" key="2">
    <source>
        <dbReference type="ARBA" id="ARBA00022448"/>
    </source>
</evidence>
<evidence type="ECO:0000256" key="3">
    <source>
        <dbReference type="ARBA" id="ARBA00022475"/>
    </source>
</evidence>
<dbReference type="EMBL" id="CP032664">
    <property type="protein sequence ID" value="QQO85352.1"/>
    <property type="molecule type" value="Genomic_DNA"/>
</dbReference>
<dbReference type="Gene3D" id="1.10.3720.10">
    <property type="entry name" value="MetI-like"/>
    <property type="match status" value="1"/>
</dbReference>